<comment type="caution">
    <text evidence="3">The sequence shown here is derived from an EMBL/GenBank/DDBJ whole genome shotgun (WGS) entry which is preliminary data.</text>
</comment>
<accession>X0PTI4</accession>
<dbReference type="Proteomes" id="UP000051236">
    <property type="component" value="Unassembled WGS sequence"/>
</dbReference>
<dbReference type="RefSeq" id="WP_052004783.1">
    <property type="nucleotide sequence ID" value="NZ_AZGA01000066.1"/>
</dbReference>
<proteinExistence type="predicted"/>
<keyword evidence="2" id="KW-1133">Transmembrane helix</keyword>
<reference evidence="3 4" key="1">
    <citation type="journal article" date="2015" name="Genome Announc.">
        <title>Expanding the biotechnology potential of lactobacilli through comparative genomics of 213 strains and associated genera.</title>
        <authorList>
            <person name="Sun Z."/>
            <person name="Harris H.M."/>
            <person name="McCann A."/>
            <person name="Guo C."/>
            <person name="Argimon S."/>
            <person name="Zhang W."/>
            <person name="Yang X."/>
            <person name="Jeffery I.B."/>
            <person name="Cooney J.C."/>
            <person name="Kagawa T.F."/>
            <person name="Liu W."/>
            <person name="Song Y."/>
            <person name="Salvetti E."/>
            <person name="Wrobel A."/>
            <person name="Rasinkangas P."/>
            <person name="Parkhill J."/>
            <person name="Rea M.C."/>
            <person name="O'Sullivan O."/>
            <person name="Ritari J."/>
            <person name="Douillard F.P."/>
            <person name="Paul Ross R."/>
            <person name="Yang R."/>
            <person name="Briner A.E."/>
            <person name="Felis G.E."/>
            <person name="de Vos W.M."/>
            <person name="Barrangou R."/>
            <person name="Klaenhammer T.R."/>
            <person name="Caufield P.W."/>
            <person name="Cui Y."/>
            <person name="Zhang H."/>
            <person name="O'Toole P.W."/>
        </authorList>
    </citation>
    <scope>NUCLEOTIDE SEQUENCE [LARGE SCALE GENOMIC DNA]</scope>
    <source>
        <strain evidence="3 4">DSM 18527</strain>
    </source>
</reference>
<feature type="transmembrane region" description="Helical" evidence="2">
    <location>
        <begin position="24"/>
        <end position="41"/>
    </location>
</feature>
<feature type="compositionally biased region" description="Polar residues" evidence="1">
    <location>
        <begin position="10"/>
        <end position="20"/>
    </location>
</feature>
<feature type="region of interest" description="Disordered" evidence="1">
    <location>
        <begin position="1"/>
        <end position="20"/>
    </location>
</feature>
<evidence type="ECO:0008006" key="5">
    <source>
        <dbReference type="Google" id="ProtNLM"/>
    </source>
</evidence>
<evidence type="ECO:0000256" key="1">
    <source>
        <dbReference type="SAM" id="MobiDB-lite"/>
    </source>
</evidence>
<gene>
    <name evidence="3" type="ORF">FC83_GL000202</name>
</gene>
<evidence type="ECO:0000313" key="4">
    <source>
        <dbReference type="Proteomes" id="UP000051236"/>
    </source>
</evidence>
<name>X0PTI4_9LACO</name>
<dbReference type="PATRIC" id="fig|1423734.3.peg.203"/>
<sequence length="231" mass="25842">MKKQAVWPKHQQTYPHHPQSTPRQVWWFGVAAIILLLFIVVPKITAIPATTAADVTRQTHNTPTLSEPKASTKTTAVKFNDGEATVLKSATYQPNFLDLSWGGTDVKIDQVKVLKIRPITSEDENDRIYRGMVVVHFNISPSQDITMYPTQGVLVTSDGQQVNADSYSSDTFDGDIAKDVTKAGNVVFFLTAMDDPKAIKSIRLKWDAHYDGVSFNDTTNFHDYDVTLKLR</sequence>
<dbReference type="OrthoDB" id="2298539at2"/>
<dbReference type="AlphaFoldDB" id="X0PTI4"/>
<organism evidence="3 4">
    <name type="scientific">Agrilactobacillus composti DSM 18527 = JCM 14202</name>
    <dbReference type="NCBI Taxonomy" id="1423734"/>
    <lineage>
        <taxon>Bacteria</taxon>
        <taxon>Bacillati</taxon>
        <taxon>Bacillota</taxon>
        <taxon>Bacilli</taxon>
        <taxon>Lactobacillales</taxon>
        <taxon>Lactobacillaceae</taxon>
        <taxon>Agrilactobacillus</taxon>
    </lineage>
</organism>
<dbReference type="EMBL" id="AZGA01000066">
    <property type="protein sequence ID" value="KRM32801.1"/>
    <property type="molecule type" value="Genomic_DNA"/>
</dbReference>
<keyword evidence="2" id="KW-0472">Membrane</keyword>
<dbReference type="eggNOG" id="COG3152">
    <property type="taxonomic scope" value="Bacteria"/>
</dbReference>
<keyword evidence="4" id="KW-1185">Reference proteome</keyword>
<evidence type="ECO:0000313" key="3">
    <source>
        <dbReference type="EMBL" id="KRM32801.1"/>
    </source>
</evidence>
<protein>
    <recommendedName>
        <fullName evidence="5">DUF4352 domain-containing protein</fullName>
    </recommendedName>
</protein>
<evidence type="ECO:0000256" key="2">
    <source>
        <dbReference type="SAM" id="Phobius"/>
    </source>
</evidence>
<keyword evidence="2" id="KW-0812">Transmembrane</keyword>